<evidence type="ECO:0000313" key="2">
    <source>
        <dbReference type="Proteomes" id="UP000187406"/>
    </source>
</evidence>
<dbReference type="AlphaFoldDB" id="A0A1Q3DFS8"/>
<accession>A0A1Q3DFS8</accession>
<protein>
    <submittedName>
        <fullName evidence="1">RVP_2 domain-containing protein</fullName>
    </submittedName>
</protein>
<dbReference type="PANTHER" id="PTHR15503:SF45">
    <property type="entry name" value="RNA-DIRECTED DNA POLYMERASE HOMOLOG"/>
    <property type="match status" value="1"/>
</dbReference>
<gene>
    <name evidence="1" type="ORF">CFOL_v3_34676</name>
</gene>
<dbReference type="InterPro" id="IPR032567">
    <property type="entry name" value="RTL1-rel"/>
</dbReference>
<dbReference type="OrthoDB" id="1751327at2759"/>
<dbReference type="PANTHER" id="PTHR15503">
    <property type="entry name" value="LDOC1 RELATED"/>
    <property type="match status" value="1"/>
</dbReference>
<feature type="non-terminal residue" evidence="1">
    <location>
        <position position="1"/>
    </location>
</feature>
<keyword evidence="2" id="KW-1185">Reference proteome</keyword>
<name>A0A1Q3DFS8_CEPFO</name>
<dbReference type="Proteomes" id="UP000187406">
    <property type="component" value="Unassembled WGS sequence"/>
</dbReference>
<proteinExistence type="predicted"/>
<organism evidence="1 2">
    <name type="scientific">Cephalotus follicularis</name>
    <name type="common">Albany pitcher plant</name>
    <dbReference type="NCBI Taxonomy" id="3775"/>
    <lineage>
        <taxon>Eukaryota</taxon>
        <taxon>Viridiplantae</taxon>
        <taxon>Streptophyta</taxon>
        <taxon>Embryophyta</taxon>
        <taxon>Tracheophyta</taxon>
        <taxon>Spermatophyta</taxon>
        <taxon>Magnoliopsida</taxon>
        <taxon>eudicotyledons</taxon>
        <taxon>Gunneridae</taxon>
        <taxon>Pentapetalae</taxon>
        <taxon>rosids</taxon>
        <taxon>fabids</taxon>
        <taxon>Oxalidales</taxon>
        <taxon>Cephalotaceae</taxon>
        <taxon>Cephalotus</taxon>
    </lineage>
</organism>
<dbReference type="Pfam" id="PF08284">
    <property type="entry name" value="RVP_2"/>
    <property type="match status" value="1"/>
</dbReference>
<dbReference type="InterPro" id="IPR021109">
    <property type="entry name" value="Peptidase_aspartic_dom_sf"/>
</dbReference>
<comment type="caution">
    <text evidence="1">The sequence shown here is derived from an EMBL/GenBank/DDBJ whole genome shotgun (WGS) entry which is preliminary data.</text>
</comment>
<reference evidence="2" key="1">
    <citation type="submission" date="2016-04" db="EMBL/GenBank/DDBJ databases">
        <title>Cephalotus genome sequencing.</title>
        <authorList>
            <person name="Fukushima K."/>
            <person name="Hasebe M."/>
            <person name="Fang X."/>
        </authorList>
    </citation>
    <scope>NUCLEOTIDE SEQUENCE [LARGE SCALE GENOMIC DNA]</scope>
    <source>
        <strain evidence="2">cv. St1</strain>
    </source>
</reference>
<evidence type="ECO:0000313" key="1">
    <source>
        <dbReference type="EMBL" id="GAV91279.1"/>
    </source>
</evidence>
<dbReference type="Gene3D" id="2.40.70.10">
    <property type="entry name" value="Acid Proteases"/>
    <property type="match status" value="1"/>
</dbReference>
<dbReference type="EMBL" id="BDDD01007232">
    <property type="protein sequence ID" value="GAV91279.1"/>
    <property type="molecule type" value="Genomic_DNA"/>
</dbReference>
<sequence>SPPAGTCLLSDTVMNDCEIVLAGIELSADLIVLSIREFDVILGMDWLYTHHACVDCYNKMMTFYLQDGTECKFIGEKNVTAPSISYTRVQKYLKRGCEGYLAYVIDPMKGTPSIEQVPVV</sequence>